<dbReference type="Gene3D" id="2.20.100.10">
    <property type="entry name" value="Thrombospondin type-1 (TSP1) repeat"/>
    <property type="match status" value="1"/>
</dbReference>
<name>A0A7I8XQP5_BURXY</name>
<reference evidence="3" key="1">
    <citation type="submission" date="2020-09" db="EMBL/GenBank/DDBJ databases">
        <authorList>
            <person name="Kikuchi T."/>
        </authorList>
    </citation>
    <scope>NUCLEOTIDE SEQUENCE</scope>
    <source>
        <strain evidence="3">Ka4C1</strain>
    </source>
</reference>
<evidence type="ECO:0000313" key="4">
    <source>
        <dbReference type="Proteomes" id="UP000659654"/>
    </source>
</evidence>
<gene>
    <name evidence="3" type="ORF">BXYJ_LOCUS2496</name>
</gene>
<keyword evidence="2" id="KW-0812">Transmembrane</keyword>
<dbReference type="AlphaFoldDB" id="A0A7I8XQP5"/>
<dbReference type="EMBL" id="CAJFCV020000001">
    <property type="protein sequence ID" value="CAG9088625.1"/>
    <property type="molecule type" value="Genomic_DNA"/>
</dbReference>
<protein>
    <submittedName>
        <fullName evidence="3">(pine wood nematode) hypothetical protein</fullName>
    </submittedName>
</protein>
<dbReference type="OrthoDB" id="5875228at2759"/>
<keyword evidence="2" id="KW-1133">Transmembrane helix</keyword>
<proteinExistence type="predicted"/>
<feature type="region of interest" description="Disordered" evidence="1">
    <location>
        <begin position="1"/>
        <end position="41"/>
    </location>
</feature>
<dbReference type="EMBL" id="CAJFDI010000001">
    <property type="protein sequence ID" value="CAD5211573.1"/>
    <property type="molecule type" value="Genomic_DNA"/>
</dbReference>
<keyword evidence="2" id="KW-0472">Membrane</keyword>
<organism evidence="3 4">
    <name type="scientific">Bursaphelenchus xylophilus</name>
    <name type="common">Pinewood nematode worm</name>
    <name type="synonym">Aphelenchoides xylophilus</name>
    <dbReference type="NCBI Taxonomy" id="6326"/>
    <lineage>
        <taxon>Eukaryota</taxon>
        <taxon>Metazoa</taxon>
        <taxon>Ecdysozoa</taxon>
        <taxon>Nematoda</taxon>
        <taxon>Chromadorea</taxon>
        <taxon>Rhabditida</taxon>
        <taxon>Tylenchina</taxon>
        <taxon>Tylenchomorpha</taxon>
        <taxon>Aphelenchoidea</taxon>
        <taxon>Aphelenchoididae</taxon>
        <taxon>Bursaphelenchus</taxon>
    </lineage>
</organism>
<dbReference type="Proteomes" id="UP000582659">
    <property type="component" value="Unassembled WGS sequence"/>
</dbReference>
<evidence type="ECO:0000313" key="3">
    <source>
        <dbReference type="EMBL" id="CAD5211573.1"/>
    </source>
</evidence>
<dbReference type="PROSITE" id="PS50092">
    <property type="entry name" value="TSP1"/>
    <property type="match status" value="1"/>
</dbReference>
<dbReference type="InterPro" id="IPR036383">
    <property type="entry name" value="TSP1_rpt_sf"/>
</dbReference>
<dbReference type="Proteomes" id="UP000659654">
    <property type="component" value="Unassembled WGS sequence"/>
</dbReference>
<evidence type="ECO:0000256" key="2">
    <source>
        <dbReference type="SAM" id="Phobius"/>
    </source>
</evidence>
<accession>A0A7I8XQP5</accession>
<dbReference type="InterPro" id="IPR000884">
    <property type="entry name" value="TSP1_rpt"/>
</dbReference>
<sequence>MAAEPGQASGVPAPPEEKSQDQGSKTGSAKRPEQTARVLADEDVMTVADVANPDAVGEFTNELSDLTDDENPDGIKPSHGRTWYNRIQPLLNNKRIRHFVITNITLTIVNTFLFFMFVCGIVYAVMLHEEVSHRSVLNKPCIFEWAEWGECSATCRSENGDVPIKSRKVNPNKIVRARGRFADLSPCPMNLENKVDFAPCNTHYCPKKLSSFDFTKRCFKVYVDDEKKGCYHIRNVSLKDQLIEIDVTDLTKPVNCSTCLGSARPVD</sequence>
<evidence type="ECO:0000256" key="1">
    <source>
        <dbReference type="SAM" id="MobiDB-lite"/>
    </source>
</evidence>
<feature type="transmembrane region" description="Helical" evidence="2">
    <location>
        <begin position="100"/>
        <end position="126"/>
    </location>
</feature>
<comment type="caution">
    <text evidence="3">The sequence shown here is derived from an EMBL/GenBank/DDBJ whole genome shotgun (WGS) entry which is preliminary data.</text>
</comment>
<keyword evidence="4" id="KW-1185">Reference proteome</keyword>